<accession>A0ABX2G532</accession>
<sequence>MSRTRRALCALAGLVAGLALAPTATTAATIDARICYGAHYTHVEVLQPAPNHTIISASAYGTGYVTRDEASPLKGAYGTCVLFNEVIDGKPNGELRCVRTDADGDKFLVTGKVKAYDARGGMTGAYTVTGLTGKWVGASGGGNFVEGPGSGKDNQHYFVCFDGEVRMR</sequence>
<proteinExistence type="predicted"/>
<feature type="signal peptide" evidence="1">
    <location>
        <begin position="1"/>
        <end position="21"/>
    </location>
</feature>
<organism evidence="2 3">
    <name type="scientific">Sphaerotilus uruguayifluvii</name>
    <dbReference type="NCBI Taxonomy" id="2735897"/>
    <lineage>
        <taxon>Bacteria</taxon>
        <taxon>Pseudomonadati</taxon>
        <taxon>Pseudomonadota</taxon>
        <taxon>Betaproteobacteria</taxon>
        <taxon>Burkholderiales</taxon>
        <taxon>Sphaerotilaceae</taxon>
        <taxon>Sphaerotilus</taxon>
    </lineage>
</organism>
<dbReference type="InterPro" id="IPR011041">
    <property type="entry name" value="Quinoprot_gluc/sorb_DH_b-prop"/>
</dbReference>
<dbReference type="SUPFAM" id="SSF50952">
    <property type="entry name" value="Soluble quinoprotein glucose dehydrogenase"/>
    <property type="match status" value="1"/>
</dbReference>
<evidence type="ECO:0000313" key="2">
    <source>
        <dbReference type="EMBL" id="NRT57423.1"/>
    </source>
</evidence>
<dbReference type="RefSeq" id="WP_173806391.1">
    <property type="nucleotide sequence ID" value="NZ_JABSNM010000015.1"/>
</dbReference>
<comment type="caution">
    <text evidence="2">The sequence shown here is derived from an EMBL/GenBank/DDBJ whole genome shotgun (WGS) entry which is preliminary data.</text>
</comment>
<dbReference type="Proteomes" id="UP001516061">
    <property type="component" value="Unassembled WGS sequence"/>
</dbReference>
<dbReference type="EMBL" id="JABSNM010000015">
    <property type="protein sequence ID" value="NRT57423.1"/>
    <property type="molecule type" value="Genomic_DNA"/>
</dbReference>
<gene>
    <name evidence="2" type="ORF">HNQ01_003178</name>
</gene>
<keyword evidence="3" id="KW-1185">Reference proteome</keyword>
<name>A0ABX2G532_9BURK</name>
<evidence type="ECO:0000313" key="3">
    <source>
        <dbReference type="Proteomes" id="UP001516061"/>
    </source>
</evidence>
<keyword evidence="1" id="KW-0732">Signal</keyword>
<evidence type="ECO:0000256" key="1">
    <source>
        <dbReference type="SAM" id="SignalP"/>
    </source>
</evidence>
<feature type="chain" id="PRO_5047505281" evidence="1">
    <location>
        <begin position="22"/>
        <end position="168"/>
    </location>
</feature>
<reference evidence="2 3" key="1">
    <citation type="submission" date="2020-05" db="EMBL/GenBank/DDBJ databases">
        <title>Genomic Encyclopedia of Type Strains, Phase IV (KMG-V): Genome sequencing to study the core and pangenomes of soil and plant-associated prokaryotes.</title>
        <authorList>
            <person name="Whitman W."/>
        </authorList>
    </citation>
    <scope>NUCLEOTIDE SEQUENCE [LARGE SCALE GENOMIC DNA]</scope>
    <source>
        <strain evidence="2 3">C29</strain>
    </source>
</reference>
<protein>
    <submittedName>
        <fullName evidence="2">Uncharacterized protein</fullName>
    </submittedName>
</protein>